<keyword evidence="5" id="KW-1185">Reference proteome</keyword>
<evidence type="ECO:0000313" key="4">
    <source>
        <dbReference type="EMBL" id="MDN4166513.1"/>
    </source>
</evidence>
<dbReference type="RefSeq" id="WP_320005050.1">
    <property type="nucleotide sequence ID" value="NZ_JAUHJS010000007.1"/>
</dbReference>
<dbReference type="GO" id="GO:0016740">
    <property type="term" value="F:transferase activity"/>
    <property type="evidence" value="ECO:0007669"/>
    <property type="project" value="UniProtKB-KW"/>
</dbReference>
<feature type="domain" description="4'-phosphopantetheinyl transferase" evidence="2">
    <location>
        <begin position="109"/>
        <end position="195"/>
    </location>
</feature>
<evidence type="ECO:0000259" key="2">
    <source>
        <dbReference type="Pfam" id="PF01648"/>
    </source>
</evidence>
<dbReference type="SUPFAM" id="SSF56214">
    <property type="entry name" value="4'-phosphopantetheinyl transferase"/>
    <property type="match status" value="2"/>
</dbReference>
<dbReference type="InterPro" id="IPR008278">
    <property type="entry name" value="4-PPantetheinyl_Trfase_dom"/>
</dbReference>
<protein>
    <submittedName>
        <fullName evidence="4">4'-phosphopantetheinyl transferase superfamily protein</fullName>
    </submittedName>
</protein>
<feature type="domain" description="4'-phosphopantetheinyl transferase N-terminal" evidence="3">
    <location>
        <begin position="46"/>
        <end position="104"/>
    </location>
</feature>
<dbReference type="InterPro" id="IPR037143">
    <property type="entry name" value="4-PPantetheinyl_Trfase_dom_sf"/>
</dbReference>
<evidence type="ECO:0000313" key="5">
    <source>
        <dbReference type="Proteomes" id="UP001168552"/>
    </source>
</evidence>
<accession>A0ABT8F7P6</accession>
<dbReference type="Pfam" id="PF01648">
    <property type="entry name" value="ACPS"/>
    <property type="match status" value="1"/>
</dbReference>
<dbReference type="Pfam" id="PF17837">
    <property type="entry name" value="4PPT_N"/>
    <property type="match status" value="1"/>
</dbReference>
<comment type="caution">
    <text evidence="4">The sequence shown here is derived from an EMBL/GenBank/DDBJ whole genome shotgun (WGS) entry which is preliminary data.</text>
</comment>
<name>A0ABT8F7P6_9BACT</name>
<evidence type="ECO:0000259" key="3">
    <source>
        <dbReference type="Pfam" id="PF17837"/>
    </source>
</evidence>
<dbReference type="EMBL" id="JAUHJS010000007">
    <property type="protein sequence ID" value="MDN4166513.1"/>
    <property type="molecule type" value="Genomic_DNA"/>
</dbReference>
<keyword evidence="1 4" id="KW-0808">Transferase</keyword>
<gene>
    <name evidence="4" type="ORF">QWY31_13465</name>
</gene>
<reference evidence="4" key="1">
    <citation type="submission" date="2023-06" db="EMBL/GenBank/DDBJ databases">
        <title>Cytophagales bacterium Strain LB-30, isolated from soil.</title>
        <authorList>
            <person name="Liu B."/>
        </authorList>
    </citation>
    <scope>NUCLEOTIDE SEQUENCE</scope>
    <source>
        <strain evidence="4">LB-30</strain>
    </source>
</reference>
<dbReference type="Gene3D" id="3.90.470.20">
    <property type="entry name" value="4'-phosphopantetheinyl transferase domain"/>
    <property type="match status" value="1"/>
</dbReference>
<organism evidence="4 5">
    <name type="scientific">Shiella aurantiaca</name>
    <dbReference type="NCBI Taxonomy" id="3058365"/>
    <lineage>
        <taxon>Bacteria</taxon>
        <taxon>Pseudomonadati</taxon>
        <taxon>Bacteroidota</taxon>
        <taxon>Cytophagia</taxon>
        <taxon>Cytophagales</taxon>
        <taxon>Shiellaceae</taxon>
        <taxon>Shiella</taxon>
    </lineage>
</organism>
<dbReference type="InterPro" id="IPR041354">
    <property type="entry name" value="4PPT_N"/>
</dbReference>
<dbReference type="Proteomes" id="UP001168552">
    <property type="component" value="Unassembled WGS sequence"/>
</dbReference>
<sequence>MPLQHILPIDSNSAWAFWHITESLDELRHLLGHEEWQQEYQQYKFEEKQKEWLAGRLCITALCTQHGIAMSHIEKDENGKPFLGGAPTVEISLSHAYPYAGAILHTSLPVGIDIEAPKEKMRRIIPRLCQESELEWAGNDLSRLSQLWSAKEVLYKIYAKRGLDFMRDLLIEFNEENIIGLINKHGEVQKYSLQFHTFDKHLICFNHY</sequence>
<evidence type="ECO:0000256" key="1">
    <source>
        <dbReference type="ARBA" id="ARBA00022679"/>
    </source>
</evidence>
<proteinExistence type="predicted"/>